<gene>
    <name evidence="12" type="ORF">JD844_014171</name>
</gene>
<evidence type="ECO:0000259" key="11">
    <source>
        <dbReference type="Pfam" id="PF00180"/>
    </source>
</evidence>
<evidence type="ECO:0000256" key="2">
    <source>
        <dbReference type="ARBA" id="ARBA00011525"/>
    </source>
</evidence>
<dbReference type="Pfam" id="PF00180">
    <property type="entry name" value="Iso_dh"/>
    <property type="match status" value="1"/>
</dbReference>
<protein>
    <recommendedName>
        <fullName evidence="8">Isocitrate dehydrogenase [NAD] subunit alpha, mitochondrial</fullName>
        <ecNumber evidence="3">1.1.1.41</ecNumber>
    </recommendedName>
    <alternativeName>
        <fullName evidence="10">Isocitric dehydrogenase subunit alpha</fullName>
    </alternativeName>
    <alternativeName>
        <fullName evidence="9">NAD(+)-specific ICDH subunit alpha</fullName>
    </alternativeName>
</protein>
<dbReference type="Gene3D" id="3.40.718.10">
    <property type="entry name" value="Isopropylmalate Dehydrogenase"/>
    <property type="match status" value="1"/>
</dbReference>
<organism evidence="12 13">
    <name type="scientific">Phrynosoma platyrhinos</name>
    <name type="common">Desert horned lizard</name>
    <dbReference type="NCBI Taxonomy" id="52577"/>
    <lineage>
        <taxon>Eukaryota</taxon>
        <taxon>Metazoa</taxon>
        <taxon>Chordata</taxon>
        <taxon>Craniata</taxon>
        <taxon>Vertebrata</taxon>
        <taxon>Euteleostomi</taxon>
        <taxon>Lepidosauria</taxon>
        <taxon>Squamata</taxon>
        <taxon>Bifurcata</taxon>
        <taxon>Unidentata</taxon>
        <taxon>Episquamata</taxon>
        <taxon>Toxicofera</taxon>
        <taxon>Iguania</taxon>
        <taxon>Phrynosomatidae</taxon>
        <taxon>Phrynosomatinae</taxon>
        <taxon>Phrynosoma</taxon>
    </lineage>
</organism>
<feature type="domain" description="Isopropylmalate dehydrogenase-like" evidence="11">
    <location>
        <begin position="3"/>
        <end position="92"/>
    </location>
</feature>
<dbReference type="PANTHER" id="PTHR11835">
    <property type="entry name" value="DECARBOXYLATING DEHYDROGENASES-ISOCITRATE, ISOPROPYLMALATE, TARTRATE"/>
    <property type="match status" value="1"/>
</dbReference>
<dbReference type="Proteomes" id="UP000826234">
    <property type="component" value="Unassembled WGS sequence"/>
</dbReference>
<evidence type="ECO:0000256" key="5">
    <source>
        <dbReference type="ARBA" id="ARBA00023002"/>
    </source>
</evidence>
<evidence type="ECO:0000313" key="13">
    <source>
        <dbReference type="Proteomes" id="UP000826234"/>
    </source>
</evidence>
<evidence type="ECO:0000313" key="12">
    <source>
        <dbReference type="EMBL" id="KAH0619840.1"/>
    </source>
</evidence>
<evidence type="ECO:0000256" key="10">
    <source>
        <dbReference type="ARBA" id="ARBA00042862"/>
    </source>
</evidence>
<comment type="function">
    <text evidence="7">Catalytic subunit of the enzyme which catalyzes the decarboxylation of isocitrate (ICT) into alpha-ketoglutarate. The heterodimer composed of the alpha (IDH3A) and beta (IDH3B) subunits and the heterodimer composed of the alpha (IDH3A) and gamma (IDH3G) subunits, have considerable basal activity but the full activity of the heterotetramer (containing two subunits of IDH3A, one of IDH3B and one of IDH3G) requires the assembly and cooperative function of both heterodimers.</text>
</comment>
<proteinExistence type="inferred from homology"/>
<evidence type="ECO:0000256" key="9">
    <source>
        <dbReference type="ARBA" id="ARBA00042642"/>
    </source>
</evidence>
<dbReference type="InterPro" id="IPR024084">
    <property type="entry name" value="IsoPropMal-DH-like_dom"/>
</dbReference>
<dbReference type="SUPFAM" id="SSF53659">
    <property type="entry name" value="Isocitrate/Isopropylmalate dehydrogenase-like"/>
    <property type="match status" value="1"/>
</dbReference>
<comment type="catalytic activity">
    <reaction evidence="6">
        <text>D-threo-isocitrate + NAD(+) = 2-oxoglutarate + CO2 + NADH</text>
        <dbReference type="Rhea" id="RHEA:23632"/>
        <dbReference type="ChEBI" id="CHEBI:15562"/>
        <dbReference type="ChEBI" id="CHEBI:16526"/>
        <dbReference type="ChEBI" id="CHEBI:16810"/>
        <dbReference type="ChEBI" id="CHEBI:57540"/>
        <dbReference type="ChEBI" id="CHEBI:57945"/>
        <dbReference type="EC" id="1.1.1.41"/>
    </reaction>
    <physiologicalReaction direction="left-to-right" evidence="6">
        <dbReference type="Rhea" id="RHEA:23633"/>
    </physiologicalReaction>
</comment>
<dbReference type="EC" id="1.1.1.41" evidence="3"/>
<dbReference type="PANTHER" id="PTHR11835:SF34">
    <property type="entry name" value="ISOCITRATE DEHYDROGENASE [NAD] SUBUNIT ALPHA, MITOCHONDRIAL"/>
    <property type="match status" value="1"/>
</dbReference>
<evidence type="ECO:0000256" key="7">
    <source>
        <dbReference type="ARBA" id="ARBA00037577"/>
    </source>
</evidence>
<evidence type="ECO:0000256" key="3">
    <source>
        <dbReference type="ARBA" id="ARBA00013012"/>
    </source>
</evidence>
<sequence length="112" mass="12227">VQTVTLIPGDGIGPEISNAVMEIFEAAKVSCPFLSCIQTNWTKKNVGVPVEFEERNVSAIQGPGGKWMIPQDAKESMDKNKIGLKGIFETLAEIKSKRIFASGENICYHSRG</sequence>
<accession>A0ABQ7SR69</accession>
<comment type="caution">
    <text evidence="12">The sequence shown here is derived from an EMBL/GenBank/DDBJ whole genome shotgun (WGS) entry which is preliminary data.</text>
</comment>
<keyword evidence="13" id="KW-1185">Reference proteome</keyword>
<keyword evidence="5" id="KW-0560">Oxidoreductase</keyword>
<dbReference type="EMBL" id="JAIPUX010003439">
    <property type="protein sequence ID" value="KAH0619840.1"/>
    <property type="molecule type" value="Genomic_DNA"/>
</dbReference>
<reference evidence="12 13" key="1">
    <citation type="journal article" date="2022" name="Gigascience">
        <title>A chromosome-level genome assembly and annotation of the desert horned lizard, Phrynosoma platyrhinos, provides insight into chromosomal rearrangements among reptiles.</title>
        <authorList>
            <person name="Koochekian N."/>
            <person name="Ascanio A."/>
            <person name="Farleigh K."/>
            <person name="Card D.C."/>
            <person name="Schield D.R."/>
            <person name="Castoe T.A."/>
            <person name="Jezkova T."/>
        </authorList>
    </citation>
    <scope>NUCLEOTIDE SEQUENCE [LARGE SCALE GENOMIC DNA]</scope>
    <source>
        <strain evidence="12">NK-2021</strain>
    </source>
</reference>
<comment type="similarity">
    <text evidence="1">Belongs to the isocitrate and isopropylmalate dehydrogenases family.</text>
</comment>
<evidence type="ECO:0000256" key="1">
    <source>
        <dbReference type="ARBA" id="ARBA00007769"/>
    </source>
</evidence>
<evidence type="ECO:0000256" key="8">
    <source>
        <dbReference type="ARBA" id="ARBA00040843"/>
    </source>
</evidence>
<comment type="subunit">
    <text evidence="2">Heterooligomer of subunits alpha (IDH3A), beta (IDH3B), and gamma (IDH3G) in the apparent ratio of 2:1:1. The heterodimer containing one IDH3A and one IDH3B subunit and the heterodimer containing one IDH3A and one IDH3G subunit assemble into a heterotetramer (which contains two subunits of IDH3A, one of IDH3B and one of IDH3G) and further into the heterooctamer.</text>
</comment>
<keyword evidence="4" id="KW-0816">Tricarboxylic acid cycle</keyword>
<evidence type="ECO:0000256" key="6">
    <source>
        <dbReference type="ARBA" id="ARBA00037023"/>
    </source>
</evidence>
<evidence type="ECO:0000256" key="4">
    <source>
        <dbReference type="ARBA" id="ARBA00022532"/>
    </source>
</evidence>
<feature type="non-terminal residue" evidence="12">
    <location>
        <position position="1"/>
    </location>
</feature>
<name>A0ABQ7SR69_PHRPL</name>